<dbReference type="FunCoup" id="A0A2G5D245">
    <property type="interactions" value="859"/>
</dbReference>
<organism evidence="2 3">
    <name type="scientific">Aquilegia coerulea</name>
    <name type="common">Rocky mountain columbine</name>
    <dbReference type="NCBI Taxonomy" id="218851"/>
    <lineage>
        <taxon>Eukaryota</taxon>
        <taxon>Viridiplantae</taxon>
        <taxon>Streptophyta</taxon>
        <taxon>Embryophyta</taxon>
        <taxon>Tracheophyta</taxon>
        <taxon>Spermatophyta</taxon>
        <taxon>Magnoliopsida</taxon>
        <taxon>Ranunculales</taxon>
        <taxon>Ranunculaceae</taxon>
        <taxon>Thalictroideae</taxon>
        <taxon>Aquilegia</taxon>
    </lineage>
</organism>
<dbReference type="SUPFAM" id="SSF51230">
    <property type="entry name" value="Single hybrid motif"/>
    <property type="match status" value="1"/>
</dbReference>
<feature type="domain" description="Lipoyl-binding" evidence="1">
    <location>
        <begin position="220"/>
        <end position="272"/>
    </location>
</feature>
<dbReference type="CDD" id="cd06850">
    <property type="entry name" value="biotinyl_domain"/>
    <property type="match status" value="1"/>
</dbReference>
<dbReference type="STRING" id="218851.A0A2G5D245"/>
<protein>
    <recommendedName>
        <fullName evidence="1">Lipoyl-binding domain-containing protein</fullName>
    </recommendedName>
</protein>
<dbReference type="PANTHER" id="PTHR47597">
    <property type="entry name" value="IS A MEMBER OF THE PF|00364 BIOTIN-REQUIRING ENZYMES FAMILY-RELATED"/>
    <property type="match status" value="1"/>
</dbReference>
<evidence type="ECO:0000313" key="2">
    <source>
        <dbReference type="EMBL" id="PIA37573.1"/>
    </source>
</evidence>
<keyword evidence="3" id="KW-1185">Reference proteome</keyword>
<dbReference type="Proteomes" id="UP000230069">
    <property type="component" value="Unassembled WGS sequence"/>
</dbReference>
<evidence type="ECO:0000259" key="1">
    <source>
        <dbReference type="Pfam" id="PF00364"/>
    </source>
</evidence>
<dbReference type="InterPro" id="IPR011053">
    <property type="entry name" value="Single_hybrid_motif"/>
</dbReference>
<dbReference type="InParanoid" id="A0A2G5D245"/>
<sequence>MISSGGIANLAITDKLGGTSYTQFSNLEFTRSRSRNVCPLYGVRAWTRKNALSFTGVKLSKRSANPSAVSCTPSSDKTASNLEVGLEAKKPVAIESQIIPTSFEVESLVSEICETASIAEFELKFNGFRLYVTRNLAGKTTHSPPSTPPSDNTSIVVQAPASNGSVSGHSLAISKPTPSGENRTMLEKATDEGLVILNSPRVGIFRRSRTIKEKRLPPPCQENQSVKEGQAVCYIEQLGGEIPVETNVAGEVVKILKEDGDSVGYGDALMKILPSFPGIKKLQ</sequence>
<dbReference type="EMBL" id="KZ305047">
    <property type="protein sequence ID" value="PIA37573.1"/>
    <property type="molecule type" value="Genomic_DNA"/>
</dbReference>
<name>A0A2G5D245_AQUCA</name>
<dbReference type="InterPro" id="IPR000089">
    <property type="entry name" value="Biotin_lipoyl"/>
</dbReference>
<accession>A0A2G5D245</accession>
<dbReference type="OrthoDB" id="529457at2759"/>
<reference evidence="2 3" key="1">
    <citation type="submission" date="2017-09" db="EMBL/GenBank/DDBJ databases">
        <title>WGS assembly of Aquilegia coerulea Goldsmith.</title>
        <authorList>
            <person name="Hodges S."/>
            <person name="Kramer E."/>
            <person name="Nordborg M."/>
            <person name="Tomkins J."/>
            <person name="Borevitz J."/>
            <person name="Derieg N."/>
            <person name="Yan J."/>
            <person name="Mihaltcheva S."/>
            <person name="Hayes R.D."/>
            <person name="Rokhsar D."/>
        </authorList>
    </citation>
    <scope>NUCLEOTIDE SEQUENCE [LARGE SCALE GENOMIC DNA]</scope>
    <source>
        <strain evidence="3">cv. Goldsmith</strain>
    </source>
</reference>
<dbReference type="AlphaFoldDB" id="A0A2G5D245"/>
<gene>
    <name evidence="2" type="ORF">AQUCO_03000265v1</name>
</gene>
<dbReference type="InterPro" id="IPR053217">
    <property type="entry name" value="ACC_Biotin_Carrier"/>
</dbReference>
<dbReference type="PANTHER" id="PTHR47597:SF1">
    <property type="entry name" value="IS A MEMBER OF THE PF|00364 BIOTIN-REQUIRING ENZYMES FAMILY-RELATED"/>
    <property type="match status" value="1"/>
</dbReference>
<dbReference type="Pfam" id="PF00364">
    <property type="entry name" value="Biotin_lipoyl"/>
    <property type="match status" value="1"/>
</dbReference>
<dbReference type="Gene3D" id="2.40.50.100">
    <property type="match status" value="1"/>
</dbReference>
<evidence type="ECO:0000313" key="3">
    <source>
        <dbReference type="Proteomes" id="UP000230069"/>
    </source>
</evidence>
<proteinExistence type="predicted"/>